<evidence type="ECO:0000256" key="1">
    <source>
        <dbReference type="ARBA" id="ARBA00009990"/>
    </source>
</evidence>
<evidence type="ECO:0000256" key="4">
    <source>
        <dbReference type="ARBA" id="ARBA00023010"/>
    </source>
</evidence>
<evidence type="ECO:0000256" key="3">
    <source>
        <dbReference type="ARBA" id="ARBA00022927"/>
    </source>
</evidence>
<keyword evidence="6" id="KW-1185">Reference proteome</keyword>
<accession>A0A1I1NDY9</accession>
<proteinExistence type="inferred from homology"/>
<evidence type="ECO:0000256" key="2">
    <source>
        <dbReference type="ARBA" id="ARBA00022448"/>
    </source>
</evidence>
<keyword evidence="4" id="KW-0811">Translocation</keyword>
<name>A0A1I1NDY9_9GAMM</name>
<dbReference type="SUPFAM" id="SSF54611">
    <property type="entry name" value="SecB-like"/>
    <property type="match status" value="1"/>
</dbReference>
<dbReference type="Gene3D" id="3.10.420.10">
    <property type="entry name" value="SecB-like"/>
    <property type="match status" value="1"/>
</dbReference>
<reference evidence="5 6" key="1">
    <citation type="submission" date="2016-10" db="EMBL/GenBank/DDBJ databases">
        <authorList>
            <person name="de Groot N.N."/>
        </authorList>
    </citation>
    <scope>NUCLEOTIDE SEQUENCE [LARGE SCALE GENOMIC DNA]</scope>
    <source>
        <strain evidence="5 6">HL3</strain>
    </source>
</reference>
<keyword evidence="2" id="KW-0813">Transport</keyword>
<evidence type="ECO:0000313" key="6">
    <source>
        <dbReference type="Proteomes" id="UP000198611"/>
    </source>
</evidence>
<gene>
    <name evidence="5" type="ORF">SAMN05660831_00236</name>
</gene>
<dbReference type="AlphaFoldDB" id="A0A1I1NDY9"/>
<dbReference type="Pfam" id="PF02556">
    <property type="entry name" value="SecB"/>
    <property type="match status" value="1"/>
</dbReference>
<evidence type="ECO:0000313" key="5">
    <source>
        <dbReference type="EMBL" id="SFC95839.1"/>
    </source>
</evidence>
<protein>
    <submittedName>
        <fullName evidence="5">Preprotein translocase subunit SecB</fullName>
    </submittedName>
</protein>
<dbReference type="Proteomes" id="UP000198611">
    <property type="component" value="Unassembled WGS sequence"/>
</dbReference>
<dbReference type="GO" id="GO:0051082">
    <property type="term" value="F:unfolded protein binding"/>
    <property type="evidence" value="ECO:0007669"/>
    <property type="project" value="InterPro"/>
</dbReference>
<sequence length="148" mass="16309">MGASSSTSRRKKIPFEDSFLTTLSIQANPDYRPPGAGQPVPGLRVVPRVQLAAHESDAHHYQLTLTVQDDPDAEDEQPYALDLRMVGQFVVDEGLEHDRVEHLVAVNGASLLYSALREIVLMATGRSAWGSVQLPTMNFNRLTTEPVE</sequence>
<comment type="similarity">
    <text evidence="1">Belongs to the SecB family.</text>
</comment>
<dbReference type="STRING" id="1123397.SAMN05660831_00236"/>
<dbReference type="InterPro" id="IPR003708">
    <property type="entry name" value="SecB"/>
</dbReference>
<dbReference type="GO" id="GO:0051262">
    <property type="term" value="P:protein tetramerization"/>
    <property type="evidence" value="ECO:0007669"/>
    <property type="project" value="InterPro"/>
</dbReference>
<keyword evidence="3" id="KW-0653">Protein transport</keyword>
<dbReference type="EMBL" id="FOMJ01000001">
    <property type="protein sequence ID" value="SFC95839.1"/>
    <property type="molecule type" value="Genomic_DNA"/>
</dbReference>
<dbReference type="InterPro" id="IPR035958">
    <property type="entry name" value="SecB-like_sf"/>
</dbReference>
<organism evidence="5 6">
    <name type="scientific">Thiohalospira halophila DSM 15071</name>
    <dbReference type="NCBI Taxonomy" id="1123397"/>
    <lineage>
        <taxon>Bacteria</taxon>
        <taxon>Pseudomonadati</taxon>
        <taxon>Pseudomonadota</taxon>
        <taxon>Gammaproteobacteria</taxon>
        <taxon>Thiohalospirales</taxon>
        <taxon>Thiohalospiraceae</taxon>
        <taxon>Thiohalospira</taxon>
    </lineage>
</organism>
<dbReference type="GO" id="GO:0015031">
    <property type="term" value="P:protein transport"/>
    <property type="evidence" value="ECO:0007669"/>
    <property type="project" value="UniProtKB-KW"/>
</dbReference>